<dbReference type="EMBL" id="JAMYWD010000011">
    <property type="protein sequence ID" value="KAJ4955621.1"/>
    <property type="molecule type" value="Genomic_DNA"/>
</dbReference>
<dbReference type="Pfam" id="PF00781">
    <property type="entry name" value="DAGK_cat"/>
    <property type="match status" value="1"/>
</dbReference>
<sequence>MDGTKDESLGNESHSNGENFVLRSTLFLDHIGEVVVTLNSDGLSWKLLEAKNYKMDRSCLATMLGSKIENSIKFSDVYAVEFVNWGLINEPILPNAGGYLLGRDSEMFRFMVHGFQRSKTQCSLWILATYTFGHKDLQICQTWVNQINASVEMQVDRPKSLLVFVHPLSGKGNGCRTWETVAPIFSRAKVKTKVTVTERAGHAFDVMSSIKDEELKSYDGVVTVGGDGFFNEILNGLLSARHNAPYPPAPTDFVHTAGNDADDLVCHPNETTCESSHQNDPLLPSSGASSSGFSNIRSEGGSSNRDQDTIFSFLNEQFRLGIIPSGSTDAIVICTTGARDPITSALHIVLGKRVRLDIAQVVRWKTSVLSKDAPSVRYAASFAGYGFYGDVIKESENYRWMGPKRYDYAGTKVFLRHRSYGADIRFLEVKAEKVNETPVKGLLGSGTLSLPGPQKRPERLLCRVNCSVCSEFVKPTQLTTKSPTETDYTIPKDSRWLQSKGRFLSVGAAVISCRNEKAPDGLVADAHLADGFLHLILIKECPRAFYLWHLTQLARKDGSPLNFKFVEHHKTTAFTFMSFGDESVWNLDVSQVEALFYLNNRNGNGSRENTAIKYKWCLLCQAS</sequence>
<dbReference type="GO" id="GO:0016020">
    <property type="term" value="C:membrane"/>
    <property type="evidence" value="ECO:0007669"/>
    <property type="project" value="GOC"/>
</dbReference>
<keyword evidence="4" id="KW-1185">Reference proteome</keyword>
<proteinExistence type="predicted"/>
<dbReference type="GO" id="GO:0001729">
    <property type="term" value="F:ceramide kinase activity"/>
    <property type="evidence" value="ECO:0007669"/>
    <property type="project" value="TreeGrafter"/>
</dbReference>
<feature type="domain" description="DAGKc" evidence="2">
    <location>
        <begin position="156"/>
        <end position="365"/>
    </location>
</feature>
<dbReference type="AlphaFoldDB" id="A0A9Q0JXK8"/>
<accession>A0A9Q0JXK8</accession>
<reference evidence="3" key="1">
    <citation type="journal article" date="2023" name="Plant J.">
        <title>The genome of the king protea, Protea cynaroides.</title>
        <authorList>
            <person name="Chang J."/>
            <person name="Duong T.A."/>
            <person name="Schoeman C."/>
            <person name="Ma X."/>
            <person name="Roodt D."/>
            <person name="Barker N."/>
            <person name="Li Z."/>
            <person name="Van de Peer Y."/>
            <person name="Mizrachi E."/>
        </authorList>
    </citation>
    <scope>NUCLEOTIDE SEQUENCE</scope>
    <source>
        <tissue evidence="3">Young leaves</tissue>
    </source>
</reference>
<organism evidence="3 4">
    <name type="scientific">Protea cynaroides</name>
    <dbReference type="NCBI Taxonomy" id="273540"/>
    <lineage>
        <taxon>Eukaryota</taxon>
        <taxon>Viridiplantae</taxon>
        <taxon>Streptophyta</taxon>
        <taxon>Embryophyta</taxon>
        <taxon>Tracheophyta</taxon>
        <taxon>Spermatophyta</taxon>
        <taxon>Magnoliopsida</taxon>
        <taxon>Proteales</taxon>
        <taxon>Proteaceae</taxon>
        <taxon>Protea</taxon>
    </lineage>
</organism>
<evidence type="ECO:0000313" key="3">
    <source>
        <dbReference type="EMBL" id="KAJ4955621.1"/>
    </source>
</evidence>
<dbReference type="InterPro" id="IPR016064">
    <property type="entry name" value="NAD/diacylglycerol_kinase_sf"/>
</dbReference>
<dbReference type="InterPro" id="IPR050187">
    <property type="entry name" value="Lipid_Phosphate_FormReg"/>
</dbReference>
<dbReference type="PROSITE" id="PS50146">
    <property type="entry name" value="DAGK"/>
    <property type="match status" value="1"/>
</dbReference>
<dbReference type="Pfam" id="PF19280">
    <property type="entry name" value="CERK_C"/>
    <property type="match status" value="1"/>
</dbReference>
<dbReference type="InterPro" id="IPR045363">
    <property type="entry name" value="CERK_C"/>
</dbReference>
<feature type="compositionally biased region" description="Polar residues" evidence="1">
    <location>
        <begin position="295"/>
        <end position="304"/>
    </location>
</feature>
<comment type="caution">
    <text evidence="3">The sequence shown here is derived from an EMBL/GenBank/DDBJ whole genome shotgun (WGS) entry which is preliminary data.</text>
</comment>
<dbReference type="Gene3D" id="2.60.200.40">
    <property type="match status" value="1"/>
</dbReference>
<feature type="compositionally biased region" description="Low complexity" evidence="1">
    <location>
        <begin position="285"/>
        <end position="294"/>
    </location>
</feature>
<name>A0A9Q0JXK8_9MAGN</name>
<gene>
    <name evidence="3" type="ORF">NE237_012404</name>
</gene>
<evidence type="ECO:0000256" key="1">
    <source>
        <dbReference type="SAM" id="MobiDB-lite"/>
    </source>
</evidence>
<dbReference type="InterPro" id="IPR001206">
    <property type="entry name" value="Diacylglycerol_kinase_cat_dom"/>
</dbReference>
<dbReference type="OrthoDB" id="530923at2759"/>
<feature type="region of interest" description="Disordered" evidence="1">
    <location>
        <begin position="265"/>
        <end position="304"/>
    </location>
</feature>
<dbReference type="PANTHER" id="PTHR12358:SF6">
    <property type="entry name" value="CERAMIDE KINASE"/>
    <property type="match status" value="1"/>
</dbReference>
<dbReference type="Gene3D" id="3.40.50.10330">
    <property type="entry name" value="Probable inorganic polyphosphate/atp-NAD kinase, domain 1"/>
    <property type="match status" value="1"/>
</dbReference>
<dbReference type="Proteomes" id="UP001141806">
    <property type="component" value="Unassembled WGS sequence"/>
</dbReference>
<evidence type="ECO:0000313" key="4">
    <source>
        <dbReference type="Proteomes" id="UP001141806"/>
    </source>
</evidence>
<evidence type="ECO:0000259" key="2">
    <source>
        <dbReference type="PROSITE" id="PS50146"/>
    </source>
</evidence>
<dbReference type="PANTHER" id="PTHR12358">
    <property type="entry name" value="SPHINGOSINE KINASE"/>
    <property type="match status" value="1"/>
</dbReference>
<dbReference type="GO" id="GO:0006672">
    <property type="term" value="P:ceramide metabolic process"/>
    <property type="evidence" value="ECO:0007669"/>
    <property type="project" value="TreeGrafter"/>
</dbReference>
<feature type="compositionally biased region" description="Polar residues" evidence="1">
    <location>
        <begin position="269"/>
        <end position="279"/>
    </location>
</feature>
<protein>
    <recommendedName>
        <fullName evidence="2">DAGKc domain-containing protein</fullName>
    </recommendedName>
</protein>
<dbReference type="InterPro" id="IPR017438">
    <property type="entry name" value="ATP-NAD_kinase_N"/>
</dbReference>
<dbReference type="SUPFAM" id="SSF111331">
    <property type="entry name" value="NAD kinase/diacylglycerol kinase-like"/>
    <property type="match status" value="1"/>
</dbReference>